<feature type="transmembrane region" description="Helical" evidence="1">
    <location>
        <begin position="58"/>
        <end position="75"/>
    </location>
</feature>
<dbReference type="Proteomes" id="UP000176233">
    <property type="component" value="Unassembled WGS sequence"/>
</dbReference>
<name>A0A1F5NR48_9BACT</name>
<gene>
    <name evidence="2" type="ORF">A2660_00330</name>
</gene>
<feature type="transmembrane region" description="Helical" evidence="1">
    <location>
        <begin position="33"/>
        <end position="51"/>
    </location>
</feature>
<feature type="transmembrane region" description="Helical" evidence="1">
    <location>
        <begin position="134"/>
        <end position="154"/>
    </location>
</feature>
<reference evidence="2 3" key="1">
    <citation type="journal article" date="2016" name="Nat. Commun.">
        <title>Thousands of microbial genomes shed light on interconnected biogeochemical processes in an aquifer system.</title>
        <authorList>
            <person name="Anantharaman K."/>
            <person name="Brown C.T."/>
            <person name="Hug L.A."/>
            <person name="Sharon I."/>
            <person name="Castelle C.J."/>
            <person name="Probst A.J."/>
            <person name="Thomas B.C."/>
            <person name="Singh A."/>
            <person name="Wilkins M.J."/>
            <person name="Karaoz U."/>
            <person name="Brodie E.L."/>
            <person name="Williams K.H."/>
            <person name="Hubbard S.S."/>
            <person name="Banfield J.F."/>
        </authorList>
    </citation>
    <scope>NUCLEOTIDE SEQUENCE [LARGE SCALE GENOMIC DNA]</scope>
</reference>
<evidence type="ECO:0000313" key="3">
    <source>
        <dbReference type="Proteomes" id="UP000176233"/>
    </source>
</evidence>
<feature type="transmembrane region" description="Helical" evidence="1">
    <location>
        <begin position="183"/>
        <end position="203"/>
    </location>
</feature>
<comment type="caution">
    <text evidence="2">The sequence shown here is derived from an EMBL/GenBank/DDBJ whole genome shotgun (WGS) entry which is preliminary data.</text>
</comment>
<keyword evidence="1" id="KW-0472">Membrane</keyword>
<organism evidence="2 3">
    <name type="scientific">Candidatus Doudnabacteria bacterium RIFCSPHIGHO2_01_FULL_45_18</name>
    <dbReference type="NCBI Taxonomy" id="1817823"/>
    <lineage>
        <taxon>Bacteria</taxon>
        <taxon>Candidatus Doudnaibacteriota</taxon>
    </lineage>
</organism>
<keyword evidence="1" id="KW-1133">Transmembrane helix</keyword>
<feature type="transmembrane region" description="Helical" evidence="1">
    <location>
        <begin position="161"/>
        <end position="177"/>
    </location>
</feature>
<proteinExistence type="predicted"/>
<keyword evidence="1" id="KW-0812">Transmembrane</keyword>
<feature type="transmembrane region" description="Helical" evidence="1">
    <location>
        <begin position="109"/>
        <end position="128"/>
    </location>
</feature>
<protein>
    <submittedName>
        <fullName evidence="2">Uncharacterized protein</fullName>
    </submittedName>
</protein>
<sequence>MFNRISSTTLGLLMLVLLLGSTAGNTSNYYVLGWSIAVLILASLVINFKRLNFTWPHLLLPIIYLISSGSIFAIITDSTWRLVFLIVASVVFGILEMKLGRESHFLQNVYLLSVFGLYLALFAVEFYFDLQIWWFVLAVFALTYFLAIQGFAGFDLPAKKYFYLLLAMICAEAAWGLSFWPIYFLAAAVILFCFYYVLWLFAFSAFFGRLTRQKVYWQLALVTIVLFLTLSTAAWKPLT</sequence>
<feature type="transmembrane region" description="Helical" evidence="1">
    <location>
        <begin position="81"/>
        <end position="97"/>
    </location>
</feature>
<evidence type="ECO:0000256" key="1">
    <source>
        <dbReference type="SAM" id="Phobius"/>
    </source>
</evidence>
<dbReference type="EMBL" id="MFEJ01000022">
    <property type="protein sequence ID" value="OGE80083.1"/>
    <property type="molecule type" value="Genomic_DNA"/>
</dbReference>
<feature type="transmembrane region" description="Helical" evidence="1">
    <location>
        <begin position="215"/>
        <end position="235"/>
    </location>
</feature>
<accession>A0A1F5NR48</accession>
<evidence type="ECO:0000313" key="2">
    <source>
        <dbReference type="EMBL" id="OGE80083.1"/>
    </source>
</evidence>
<dbReference type="AlphaFoldDB" id="A0A1F5NR48"/>